<reference evidence="2" key="1">
    <citation type="journal article" date="2019" name="Sci. Rep.">
        <title>Draft genome of Tanacetum cinerariifolium, the natural source of mosquito coil.</title>
        <authorList>
            <person name="Yamashiro T."/>
            <person name="Shiraishi A."/>
            <person name="Satake H."/>
            <person name="Nakayama K."/>
        </authorList>
    </citation>
    <scope>NUCLEOTIDE SEQUENCE</scope>
</reference>
<evidence type="ECO:0000313" key="2">
    <source>
        <dbReference type="EMBL" id="GEU58272.1"/>
    </source>
</evidence>
<dbReference type="PANTHER" id="PTHR33116:SF76">
    <property type="entry name" value="DUF4283 DOMAIN-CONTAINING PROTEIN"/>
    <property type="match status" value="1"/>
</dbReference>
<dbReference type="CDD" id="cd01650">
    <property type="entry name" value="RT_nLTR_like"/>
    <property type="match status" value="1"/>
</dbReference>
<dbReference type="AlphaFoldDB" id="A0A6L2LC90"/>
<sequence>GLGDIVSINQSAFAPGRRISDNILLTQELMRNYHRRRGPPRCAFKVDIQKAYDTVDLKFLETILMGFGFHPKMGKRGLRQGDPLSPYLFTLVMKVLTLMLQHELFLFARGHPSLVSVIMDVLEEFKHVSSLVPSIPKSAAFFCNVPNAIKASILNYMPLAEGALLVRYLGVPFISTRLIYRDYKILVEKLESRVNDWINKFLSLTGRLQLIRAAYAWFSLVPKGNEETERLKLPGIQFACLSMRVKWIHTYKLNGHSFWDVPCRDVCLLKDMLSNRDITRSSFSLDDSVSNLISDGFWRWPPDWLSRFPSMAQLQVLILLDDMDDVILWRDRDGVLRSFSMACVWDTIRSRADVVRAICGMDSISPRLADVMAFIVPISKSKTVISTLSRIVVAASSYYIWLERNKRLFKRKSSSPDQIIQVILSMVRLKLVTFKFKKMSTRSLLLLDQWKIPSYCIAYDGSSK</sequence>
<name>A0A6L2LC90_TANCI</name>
<gene>
    <name evidence="2" type="ORF">Tci_030250</name>
</gene>
<dbReference type="EMBL" id="BKCJ010003973">
    <property type="protein sequence ID" value="GEU58272.1"/>
    <property type="molecule type" value="Genomic_DNA"/>
</dbReference>
<dbReference type="InterPro" id="IPR000477">
    <property type="entry name" value="RT_dom"/>
</dbReference>
<feature type="non-terminal residue" evidence="2">
    <location>
        <position position="1"/>
    </location>
</feature>
<accession>A0A6L2LC90</accession>
<protein>
    <recommendedName>
        <fullName evidence="1">Reverse transcriptase domain-containing protein</fullName>
    </recommendedName>
</protein>
<proteinExistence type="predicted"/>
<dbReference type="Pfam" id="PF00078">
    <property type="entry name" value="RVT_1"/>
    <property type="match status" value="1"/>
</dbReference>
<evidence type="ECO:0000259" key="1">
    <source>
        <dbReference type="Pfam" id="PF00078"/>
    </source>
</evidence>
<organism evidence="2">
    <name type="scientific">Tanacetum cinerariifolium</name>
    <name type="common">Dalmatian daisy</name>
    <name type="synonym">Chrysanthemum cinerariifolium</name>
    <dbReference type="NCBI Taxonomy" id="118510"/>
    <lineage>
        <taxon>Eukaryota</taxon>
        <taxon>Viridiplantae</taxon>
        <taxon>Streptophyta</taxon>
        <taxon>Embryophyta</taxon>
        <taxon>Tracheophyta</taxon>
        <taxon>Spermatophyta</taxon>
        <taxon>Magnoliopsida</taxon>
        <taxon>eudicotyledons</taxon>
        <taxon>Gunneridae</taxon>
        <taxon>Pentapetalae</taxon>
        <taxon>asterids</taxon>
        <taxon>campanulids</taxon>
        <taxon>Asterales</taxon>
        <taxon>Asteraceae</taxon>
        <taxon>Asteroideae</taxon>
        <taxon>Anthemideae</taxon>
        <taxon>Anthemidinae</taxon>
        <taxon>Tanacetum</taxon>
    </lineage>
</organism>
<feature type="domain" description="Reverse transcriptase" evidence="1">
    <location>
        <begin position="7"/>
        <end position="103"/>
    </location>
</feature>
<comment type="caution">
    <text evidence="2">The sequence shown here is derived from an EMBL/GenBank/DDBJ whole genome shotgun (WGS) entry which is preliminary data.</text>
</comment>
<dbReference type="PANTHER" id="PTHR33116">
    <property type="entry name" value="REVERSE TRANSCRIPTASE ZINC-BINDING DOMAIN-CONTAINING PROTEIN-RELATED-RELATED"/>
    <property type="match status" value="1"/>
</dbReference>